<reference evidence="2 3" key="1">
    <citation type="journal article" date="2013" name="PLoS ONE">
        <title>Genomic Analysis by Deep Sequencing of the Probiotic Lactobacillus brevis KB290 Harboring Nine Plasmids Reveals Genomic Stability.</title>
        <authorList>
            <person name="Fukao M."/>
            <person name="Oshima K."/>
            <person name="Morita H."/>
            <person name="Toh H."/>
            <person name="Suda W."/>
            <person name="Kim S.W."/>
            <person name="Suzuki S."/>
            <person name="Yakabe T."/>
            <person name="Hattori M."/>
            <person name="Yajima N."/>
        </authorList>
    </citation>
    <scope>NUCLEOTIDE SEQUENCE [LARGE SCALE GENOMIC DNA]</scope>
    <source>
        <strain evidence="2 3">KB290</strain>
    </source>
</reference>
<evidence type="ECO:0000313" key="3">
    <source>
        <dbReference type="Proteomes" id="UP000012042"/>
    </source>
</evidence>
<keyword evidence="1" id="KW-1133">Transmembrane helix</keyword>
<proteinExistence type="predicted"/>
<feature type="transmembrane region" description="Helical" evidence="1">
    <location>
        <begin position="47"/>
        <end position="64"/>
    </location>
</feature>
<feature type="transmembrane region" description="Helical" evidence="1">
    <location>
        <begin position="372"/>
        <end position="393"/>
    </location>
</feature>
<organism evidence="2 3">
    <name type="scientific">Levilactobacillus brevis KB290</name>
    <dbReference type="NCBI Taxonomy" id="1001583"/>
    <lineage>
        <taxon>Bacteria</taxon>
        <taxon>Bacillati</taxon>
        <taxon>Bacillota</taxon>
        <taxon>Bacilli</taxon>
        <taxon>Lactobacillales</taxon>
        <taxon>Lactobacillaceae</taxon>
        <taxon>Levilactobacillus</taxon>
    </lineage>
</organism>
<gene>
    <name evidence="2" type="ORF">LVISKB_0447</name>
</gene>
<feature type="transmembrane region" description="Helical" evidence="1">
    <location>
        <begin position="339"/>
        <end position="360"/>
    </location>
</feature>
<dbReference type="EMBL" id="AP012167">
    <property type="protein sequence ID" value="BAN06082.1"/>
    <property type="molecule type" value="Genomic_DNA"/>
</dbReference>
<evidence type="ECO:0000313" key="2">
    <source>
        <dbReference type="EMBL" id="BAN06082.1"/>
    </source>
</evidence>
<keyword evidence="1" id="KW-0812">Transmembrane</keyword>
<protein>
    <submittedName>
        <fullName evidence="2">Citrate Transporter</fullName>
    </submittedName>
</protein>
<feature type="transmembrane region" description="Helical" evidence="1">
    <location>
        <begin position="76"/>
        <end position="97"/>
    </location>
</feature>
<sequence length="447" mass="49073">MRQLPNNSSYYVRKWVIKMASTMSAVLLLLTFVGFIYYIVKGGNLMIGFFVMAILWAVIGQIPADQVIQKVFAEPALNYGPTIIYIIFGSWFGRVLVDSGIAPAISEATNRVGKKRPLLAVLLVLIVTAFIFVSAYGVGSVIAIGVILLPIMLSVGLPRDIALSAFSMAIGAPMYLNVVLYNQIKAFFPKAQYGGTYLIFGVCAMLVQLVAVMLFIFWHRKKIDPSKADENLRVIGAETQQTADIQVPKLAFVVPIIPVLMNMLFKWDAIPALTLATLLAMLLTGKFKGYQKFVTFLNDTIKQAISDIAGLIMFLMALIMFSGAASMDAVRFRPLFEAVLPHNMLILALAFGVLAPLALFRGPFHVWGAGAATAAVLSGIGLFSDAFLLPLLYVPTLLAVSTDITQSWNVWGLDYMKVQTRDFLKHGVPIMWGVSIINELLVYCFFG</sequence>
<accession>M5ACP0</accession>
<feature type="transmembrane region" description="Helical" evidence="1">
    <location>
        <begin position="308"/>
        <end position="327"/>
    </location>
</feature>
<feature type="transmembrane region" description="Helical" evidence="1">
    <location>
        <begin position="20"/>
        <end position="40"/>
    </location>
</feature>
<dbReference type="HOGENOM" id="CLU_051476_0_0_9"/>
<dbReference type="Proteomes" id="UP000012042">
    <property type="component" value="Chromosome"/>
</dbReference>
<keyword evidence="1" id="KW-0472">Membrane</keyword>
<feature type="transmembrane region" description="Helical" evidence="1">
    <location>
        <begin position="118"/>
        <end position="149"/>
    </location>
</feature>
<evidence type="ECO:0000256" key="1">
    <source>
        <dbReference type="SAM" id="Phobius"/>
    </source>
</evidence>
<feature type="transmembrane region" description="Helical" evidence="1">
    <location>
        <begin position="426"/>
        <end position="446"/>
    </location>
</feature>
<dbReference type="PATRIC" id="fig|1001583.3.peg.439"/>
<feature type="transmembrane region" description="Helical" evidence="1">
    <location>
        <begin position="161"/>
        <end position="181"/>
    </location>
</feature>
<name>M5ACP0_LEVBR</name>
<dbReference type="AlphaFoldDB" id="M5ACP0"/>
<feature type="transmembrane region" description="Helical" evidence="1">
    <location>
        <begin position="193"/>
        <end position="218"/>
    </location>
</feature>
<feature type="transmembrane region" description="Helical" evidence="1">
    <location>
        <begin position="269"/>
        <end position="287"/>
    </location>
</feature>
<dbReference type="KEGG" id="lbk:LVISKB_0447"/>